<comment type="caution">
    <text evidence="3">The sequence shown here is derived from an EMBL/GenBank/DDBJ whole genome shotgun (WGS) entry which is preliminary data.</text>
</comment>
<dbReference type="SMART" id="SM00267">
    <property type="entry name" value="GGDEF"/>
    <property type="match status" value="1"/>
</dbReference>
<dbReference type="SUPFAM" id="SSF55073">
    <property type="entry name" value="Nucleotide cyclase"/>
    <property type="match status" value="1"/>
</dbReference>
<dbReference type="NCBIfam" id="TIGR00254">
    <property type="entry name" value="GGDEF"/>
    <property type="match status" value="1"/>
</dbReference>
<dbReference type="GO" id="GO:0043709">
    <property type="term" value="P:cell adhesion involved in single-species biofilm formation"/>
    <property type="evidence" value="ECO:0007669"/>
    <property type="project" value="TreeGrafter"/>
</dbReference>
<dbReference type="Gene3D" id="3.30.450.20">
    <property type="entry name" value="PAS domain"/>
    <property type="match status" value="1"/>
</dbReference>
<protein>
    <submittedName>
        <fullName evidence="3">PAS domain S-box protein</fullName>
    </submittedName>
</protein>
<evidence type="ECO:0000259" key="2">
    <source>
        <dbReference type="PROSITE" id="PS50887"/>
    </source>
</evidence>
<dbReference type="InterPro" id="IPR029787">
    <property type="entry name" value="Nucleotide_cyclase"/>
</dbReference>
<dbReference type="InterPro" id="IPR035965">
    <property type="entry name" value="PAS-like_dom_sf"/>
</dbReference>
<dbReference type="CDD" id="cd01949">
    <property type="entry name" value="GGDEF"/>
    <property type="match status" value="1"/>
</dbReference>
<gene>
    <name evidence="3" type="ORF">BG258_16500</name>
</gene>
<dbReference type="AlphaFoldDB" id="A0A1E4RAA5"/>
<dbReference type="PROSITE" id="PS50887">
    <property type="entry name" value="GGDEF"/>
    <property type="match status" value="1"/>
</dbReference>
<dbReference type="InterPro" id="IPR043128">
    <property type="entry name" value="Rev_trsase/Diguanyl_cyclase"/>
</dbReference>
<dbReference type="Proteomes" id="UP000094784">
    <property type="component" value="Unassembled WGS sequence"/>
</dbReference>
<feature type="domain" description="GGDEF" evidence="2">
    <location>
        <begin position="195"/>
        <end position="323"/>
    </location>
</feature>
<dbReference type="OrthoDB" id="9759607at2"/>
<dbReference type="EMBL" id="MECQ01000001">
    <property type="protein sequence ID" value="ODV57396.1"/>
    <property type="molecule type" value="Genomic_DNA"/>
</dbReference>
<dbReference type="NCBIfam" id="TIGR00229">
    <property type="entry name" value="sensory_box"/>
    <property type="match status" value="1"/>
</dbReference>
<name>A0A1E4RAA5_9BACI</name>
<proteinExistence type="predicted"/>
<dbReference type="GO" id="GO:0005886">
    <property type="term" value="C:plasma membrane"/>
    <property type="evidence" value="ECO:0007669"/>
    <property type="project" value="TreeGrafter"/>
</dbReference>
<evidence type="ECO:0000313" key="3">
    <source>
        <dbReference type="EMBL" id="ODV57396.1"/>
    </source>
</evidence>
<dbReference type="PANTHER" id="PTHR45138:SF9">
    <property type="entry name" value="DIGUANYLATE CYCLASE DGCM-RELATED"/>
    <property type="match status" value="1"/>
</dbReference>
<dbReference type="SUPFAM" id="SSF55785">
    <property type="entry name" value="PYP-like sensor domain (PAS domain)"/>
    <property type="match status" value="1"/>
</dbReference>
<dbReference type="GO" id="GO:0052621">
    <property type="term" value="F:diguanylate cyclase activity"/>
    <property type="evidence" value="ECO:0007669"/>
    <property type="project" value="TreeGrafter"/>
</dbReference>
<dbReference type="FunFam" id="3.30.70.270:FF:000001">
    <property type="entry name" value="Diguanylate cyclase domain protein"/>
    <property type="match status" value="1"/>
</dbReference>
<reference evidence="3 4" key="1">
    <citation type="submission" date="2016-09" db="EMBL/GenBank/DDBJ databases">
        <title>Draft genome sequence of the soil isolate, Lysinibacillus fusiformis M5, a potential hypoxanthine producer.</title>
        <authorList>
            <person name="Gallegos-Monterrosa R."/>
            <person name="Maroti G."/>
            <person name="Balint B."/>
            <person name="Kovacs A.T."/>
        </authorList>
    </citation>
    <scope>NUCLEOTIDE SEQUENCE [LARGE SCALE GENOMIC DNA]</scope>
    <source>
        <strain evidence="3 4">M5</strain>
    </source>
</reference>
<dbReference type="RefSeq" id="WP_069482282.1">
    <property type="nucleotide sequence ID" value="NZ_KV766182.1"/>
</dbReference>
<sequence length="325" mass="37132">MEQRLNDAPCGFLSITHEGVIAEVNDTLLNCLGFEQADLLQQHLEILLSTANKLIFHSYFYPIINLEQQVEELFIHLKHKEGMAIPFLMNARLYTEDTVERIDCILVKMQKRIDYEQELRSAKKLLEAAYQEKEQALANLEQIHMEIEQQQAKLLAMNATLVELSETDKLTGLKNRRFFQDKLEQQLNSYYELAKPFSLCILDIDHFKKVNDTFGHQVGDDVLAQLAQLLTQRARKEDTVARYGGEEFVMILPETDIAAAKELGEQIRKTVALDYWPAGQVTISIGMATVTSEDTGATLLKNADDALYASKKNGRNQVTHFYDMK</sequence>
<evidence type="ECO:0000256" key="1">
    <source>
        <dbReference type="SAM" id="Coils"/>
    </source>
</evidence>
<dbReference type="InterPro" id="IPR050469">
    <property type="entry name" value="Diguanylate_Cyclase"/>
</dbReference>
<keyword evidence="1" id="KW-0175">Coiled coil</keyword>
<feature type="coiled-coil region" evidence="1">
    <location>
        <begin position="112"/>
        <end position="167"/>
    </location>
</feature>
<dbReference type="InterPro" id="IPR000160">
    <property type="entry name" value="GGDEF_dom"/>
</dbReference>
<accession>A0A1E4RAA5</accession>
<organism evidence="3 4">
    <name type="scientific">Lysinibacillus fusiformis</name>
    <dbReference type="NCBI Taxonomy" id="28031"/>
    <lineage>
        <taxon>Bacteria</taxon>
        <taxon>Bacillati</taxon>
        <taxon>Bacillota</taxon>
        <taxon>Bacilli</taxon>
        <taxon>Bacillales</taxon>
        <taxon>Bacillaceae</taxon>
        <taxon>Lysinibacillus</taxon>
    </lineage>
</organism>
<evidence type="ECO:0000313" key="4">
    <source>
        <dbReference type="Proteomes" id="UP000094784"/>
    </source>
</evidence>
<dbReference type="PANTHER" id="PTHR45138">
    <property type="entry name" value="REGULATORY COMPONENTS OF SENSORY TRANSDUCTION SYSTEM"/>
    <property type="match status" value="1"/>
</dbReference>
<dbReference type="Gene3D" id="3.30.70.270">
    <property type="match status" value="1"/>
</dbReference>
<dbReference type="GO" id="GO:1902201">
    <property type="term" value="P:negative regulation of bacterial-type flagellum-dependent cell motility"/>
    <property type="evidence" value="ECO:0007669"/>
    <property type="project" value="TreeGrafter"/>
</dbReference>
<dbReference type="InterPro" id="IPR000014">
    <property type="entry name" value="PAS"/>
</dbReference>
<dbReference type="Pfam" id="PF00990">
    <property type="entry name" value="GGDEF"/>
    <property type="match status" value="1"/>
</dbReference>